<organism evidence="2 3">
    <name type="scientific">Catellatospora methionotrophica</name>
    <dbReference type="NCBI Taxonomy" id="121620"/>
    <lineage>
        <taxon>Bacteria</taxon>
        <taxon>Bacillati</taxon>
        <taxon>Actinomycetota</taxon>
        <taxon>Actinomycetes</taxon>
        <taxon>Micromonosporales</taxon>
        <taxon>Micromonosporaceae</taxon>
        <taxon>Catellatospora</taxon>
    </lineage>
</organism>
<dbReference type="SUPFAM" id="SSF50998">
    <property type="entry name" value="Quinoprotein alcohol dehydrogenase-like"/>
    <property type="match status" value="1"/>
</dbReference>
<reference evidence="2" key="1">
    <citation type="submission" date="2021-01" db="EMBL/GenBank/DDBJ databases">
        <title>Whole genome shotgun sequence of Catellatospora methionotrophica NBRC 14553.</title>
        <authorList>
            <person name="Komaki H."/>
            <person name="Tamura T."/>
        </authorList>
    </citation>
    <scope>NUCLEOTIDE SEQUENCE</scope>
    <source>
        <strain evidence="2">NBRC 14553</strain>
    </source>
</reference>
<evidence type="ECO:0000259" key="1">
    <source>
        <dbReference type="Pfam" id="PF13360"/>
    </source>
</evidence>
<evidence type="ECO:0000313" key="3">
    <source>
        <dbReference type="Proteomes" id="UP000660339"/>
    </source>
</evidence>
<proteinExistence type="predicted"/>
<dbReference type="RefSeq" id="WP_166378495.1">
    <property type="nucleotide sequence ID" value="NZ_BAAATT010000007.1"/>
</dbReference>
<accession>A0A8J3L9Y3</accession>
<dbReference type="InterPro" id="IPR015943">
    <property type="entry name" value="WD40/YVTN_repeat-like_dom_sf"/>
</dbReference>
<dbReference type="Proteomes" id="UP000660339">
    <property type="component" value="Unassembled WGS sequence"/>
</dbReference>
<keyword evidence="3" id="KW-1185">Reference proteome</keyword>
<dbReference type="EMBL" id="BONJ01000017">
    <property type="protein sequence ID" value="GIG14900.1"/>
    <property type="molecule type" value="Genomic_DNA"/>
</dbReference>
<dbReference type="Pfam" id="PF13360">
    <property type="entry name" value="PQQ_2"/>
    <property type="match status" value="1"/>
</dbReference>
<dbReference type="AlphaFoldDB" id="A0A8J3L9Y3"/>
<feature type="domain" description="Pyrrolo-quinoline quinone repeat" evidence="1">
    <location>
        <begin position="164"/>
        <end position="281"/>
    </location>
</feature>
<gene>
    <name evidence="2" type="ORF">Cme02nite_32320</name>
</gene>
<name>A0A8J3L9Y3_9ACTN</name>
<evidence type="ECO:0000313" key="2">
    <source>
        <dbReference type="EMBL" id="GIG14900.1"/>
    </source>
</evidence>
<comment type="caution">
    <text evidence="2">The sequence shown here is derived from an EMBL/GenBank/DDBJ whole genome shotgun (WGS) entry which is preliminary data.</text>
</comment>
<protein>
    <recommendedName>
        <fullName evidence="1">Pyrrolo-quinoline quinone repeat domain-containing protein</fullName>
    </recommendedName>
</protein>
<dbReference type="InterPro" id="IPR011047">
    <property type="entry name" value="Quinoprotein_ADH-like_sf"/>
</dbReference>
<dbReference type="Gene3D" id="2.130.10.10">
    <property type="entry name" value="YVTN repeat-like/Quinoprotein amine dehydrogenase"/>
    <property type="match status" value="2"/>
</dbReference>
<dbReference type="InterPro" id="IPR002372">
    <property type="entry name" value="PQQ_rpt_dom"/>
</dbReference>
<sequence>MDSTLRELLAAAPSAEAWREVCRLLADAGPRDMLAAVSHLRTWPADLRPMPDGWWDERGRGVHRPWHAAAAWRALGDLEDVQNGRPPAAGADDGDETDFACFSEGATAVAVPADPSWLLLCAAAEWHHNGGDIVVWGTGGQTAPAMLLDGSGFHDEALDAQLSPDGTVAVCSVEGRLHAWRTPGGEPLWQLALAETTDPADGDMAHTAVRIGFSGDGRRVVAGSAARGVHLVDTGTGELLHHVRAAYCGPVALDRDGARLAHAGTSGGVVVRDAATGAVLLCHDTGLAAVNALAFAPDGTGLAVAGGLPDTGGSRHVRPAACVLDLAGNTVTGTRLVMPSGVPAKLAADSPLAAVSTRCVWGGHGPLVNAVDDAGAVLFDATGQVLWTAPEMTVGGFSADGRVLVTVGEDVTAVLLDGLVTPR</sequence>